<dbReference type="GO" id="GO:0016491">
    <property type="term" value="F:oxidoreductase activity"/>
    <property type="evidence" value="ECO:0007669"/>
    <property type="project" value="UniProtKB-KW"/>
</dbReference>
<sequence>MSSQSFKVGPDTSTSSLSLHSLFGIKGRRTLITGGGSGLGAFTAIAYALQGAHVYIIGRRKEKLDEVIQDFEVRRKEATKSNNSADAEAAKEGKIIAIQGDVSSREGIEKIKGIYGQHESHLDVLFNGAGIIRFPENKPNKDDGHAMVKAEWEQEWSNFTDSFNVNVTSMYFFTLAMVPFLDKAQKPSFTEPGPSVIIVASIAGLYYSRVQSVSYQTSKDAAIKLNGLLAGRLQSISIRSNVICPGIFPSEMTKAASPKDYDDPKHPMHDAIVNVNPIKRSGTFEDWAGLVITLASRAGAYYNGATFTLDGGRVLNLSAA</sequence>
<dbReference type="RefSeq" id="XP_025355876.1">
    <property type="nucleotide sequence ID" value="XM_025497726.1"/>
</dbReference>
<proteinExistence type="inferred from homology"/>
<dbReference type="OrthoDB" id="3819888at2759"/>
<comment type="similarity">
    <text evidence="1">Belongs to the short-chain dehydrogenases/reductases (SDR) family.</text>
</comment>
<keyword evidence="6" id="KW-1185">Reference proteome</keyword>
<keyword evidence="3" id="KW-0560">Oxidoreductase</keyword>
<dbReference type="STRING" id="1280837.A0A316VE24"/>
<evidence type="ECO:0000256" key="1">
    <source>
        <dbReference type="ARBA" id="ARBA00006484"/>
    </source>
</evidence>
<organism evidence="5 6">
    <name type="scientific">Meira miltonrushii</name>
    <dbReference type="NCBI Taxonomy" id="1280837"/>
    <lineage>
        <taxon>Eukaryota</taxon>
        <taxon>Fungi</taxon>
        <taxon>Dikarya</taxon>
        <taxon>Basidiomycota</taxon>
        <taxon>Ustilaginomycotina</taxon>
        <taxon>Exobasidiomycetes</taxon>
        <taxon>Exobasidiales</taxon>
        <taxon>Brachybasidiaceae</taxon>
        <taxon>Meira</taxon>
    </lineage>
</organism>
<reference evidence="5 6" key="1">
    <citation type="journal article" date="2018" name="Mol. Biol. Evol.">
        <title>Broad Genomic Sampling Reveals a Smut Pathogenic Ancestry of the Fungal Clade Ustilaginomycotina.</title>
        <authorList>
            <person name="Kijpornyongpan T."/>
            <person name="Mondo S.J."/>
            <person name="Barry K."/>
            <person name="Sandor L."/>
            <person name="Lee J."/>
            <person name="Lipzen A."/>
            <person name="Pangilinan J."/>
            <person name="LaButti K."/>
            <person name="Hainaut M."/>
            <person name="Henrissat B."/>
            <person name="Grigoriev I.V."/>
            <person name="Spatafora J.W."/>
            <person name="Aime M.C."/>
        </authorList>
    </citation>
    <scope>NUCLEOTIDE SEQUENCE [LARGE SCALE GENOMIC DNA]</scope>
    <source>
        <strain evidence="5 6">MCA 3882</strain>
    </source>
</reference>
<protein>
    <submittedName>
        <fullName evidence="5">NAD(P)-binding protein</fullName>
    </submittedName>
</protein>
<feature type="coiled-coil region" evidence="4">
    <location>
        <begin position="61"/>
        <end position="88"/>
    </location>
</feature>
<dbReference type="EMBL" id="KZ819603">
    <property type="protein sequence ID" value="PWN35574.1"/>
    <property type="molecule type" value="Genomic_DNA"/>
</dbReference>
<evidence type="ECO:0000313" key="5">
    <source>
        <dbReference type="EMBL" id="PWN35574.1"/>
    </source>
</evidence>
<evidence type="ECO:0000313" key="6">
    <source>
        <dbReference type="Proteomes" id="UP000245771"/>
    </source>
</evidence>
<evidence type="ECO:0000256" key="4">
    <source>
        <dbReference type="SAM" id="Coils"/>
    </source>
</evidence>
<dbReference type="Proteomes" id="UP000245771">
    <property type="component" value="Unassembled WGS sequence"/>
</dbReference>
<dbReference type="PANTHER" id="PTHR43618:SF4">
    <property type="entry name" value="SHORT CHAIN DEHYDROGENASE_REDUCTASE FAMILY (AFU_ORTHOLOGUE AFUA_7G04540)"/>
    <property type="match status" value="1"/>
</dbReference>
<dbReference type="InParanoid" id="A0A316VE24"/>
<name>A0A316VE24_9BASI</name>
<dbReference type="InterPro" id="IPR036291">
    <property type="entry name" value="NAD(P)-bd_dom_sf"/>
</dbReference>
<dbReference type="Pfam" id="PF00106">
    <property type="entry name" value="adh_short"/>
    <property type="match status" value="1"/>
</dbReference>
<dbReference type="Gene3D" id="3.40.50.720">
    <property type="entry name" value="NAD(P)-binding Rossmann-like Domain"/>
    <property type="match status" value="1"/>
</dbReference>
<dbReference type="InterPro" id="IPR002347">
    <property type="entry name" value="SDR_fam"/>
</dbReference>
<dbReference type="GeneID" id="37019507"/>
<accession>A0A316VE24</accession>
<dbReference type="PRINTS" id="PR00081">
    <property type="entry name" value="GDHRDH"/>
</dbReference>
<keyword evidence="4" id="KW-0175">Coiled coil</keyword>
<evidence type="ECO:0000256" key="3">
    <source>
        <dbReference type="ARBA" id="ARBA00023002"/>
    </source>
</evidence>
<evidence type="ECO:0000256" key="2">
    <source>
        <dbReference type="ARBA" id="ARBA00022857"/>
    </source>
</evidence>
<gene>
    <name evidence="5" type="ORF">FA14DRAFT_154988</name>
</gene>
<dbReference type="PANTHER" id="PTHR43618">
    <property type="entry name" value="7-ALPHA-HYDROXYSTEROID DEHYDROGENASE"/>
    <property type="match status" value="1"/>
</dbReference>
<dbReference type="InterPro" id="IPR052178">
    <property type="entry name" value="Sec_Metab_Biosynth_SDR"/>
</dbReference>
<keyword evidence="2" id="KW-0521">NADP</keyword>
<dbReference type="AlphaFoldDB" id="A0A316VE24"/>
<dbReference type="SUPFAM" id="SSF51735">
    <property type="entry name" value="NAD(P)-binding Rossmann-fold domains"/>
    <property type="match status" value="1"/>
</dbReference>